<sequence length="188" mass="21561">MATQPILKSWERFFGGVPPVGFLLRQKLPEQWLRFHTLPDAKRIPEGEWEVAEVLQRMAQISAEVFAPQAQVALWMTTFNQPRPSLPKEQGADFEAITPPPPTWADAMQDYFDVQHMTLWVRPQAWDWEEVAPLFRDVSLDQLDYVTAFSVQTGSAICPYDGGIDLFLPDAQKRAALKSKFKSWLPEE</sequence>
<organism evidence="2 3">
    <name type="scientific">Stigmatella ashevillensis</name>
    <dbReference type="NCBI Taxonomy" id="2995309"/>
    <lineage>
        <taxon>Bacteria</taxon>
        <taxon>Pseudomonadati</taxon>
        <taxon>Myxococcota</taxon>
        <taxon>Myxococcia</taxon>
        <taxon>Myxococcales</taxon>
        <taxon>Cystobacterineae</taxon>
        <taxon>Archangiaceae</taxon>
        <taxon>Stigmatella</taxon>
    </lineage>
</organism>
<dbReference type="RefSeq" id="WP_272141763.1">
    <property type="nucleotide sequence ID" value="NZ_JAQNDM010000002.1"/>
</dbReference>
<proteinExistence type="predicted"/>
<evidence type="ECO:0000313" key="3">
    <source>
        <dbReference type="Proteomes" id="UP001221838"/>
    </source>
</evidence>
<dbReference type="InterPro" id="IPR024976">
    <property type="entry name" value="DUF3885"/>
</dbReference>
<dbReference type="EMBL" id="JAQNDM010000002">
    <property type="protein sequence ID" value="MDC0711769.1"/>
    <property type="molecule type" value="Genomic_DNA"/>
</dbReference>
<accession>A0ABT5DDU5</accession>
<evidence type="ECO:0000259" key="1">
    <source>
        <dbReference type="Pfam" id="PF13021"/>
    </source>
</evidence>
<feature type="domain" description="DUF3885" evidence="1">
    <location>
        <begin position="22"/>
        <end position="187"/>
    </location>
</feature>
<protein>
    <recommendedName>
        <fullName evidence="1">DUF3885 domain-containing protein</fullName>
    </recommendedName>
</protein>
<dbReference type="Pfam" id="PF13021">
    <property type="entry name" value="DUF3885"/>
    <property type="match status" value="1"/>
</dbReference>
<keyword evidence="3" id="KW-1185">Reference proteome</keyword>
<name>A0ABT5DDU5_9BACT</name>
<evidence type="ECO:0000313" key="2">
    <source>
        <dbReference type="EMBL" id="MDC0711769.1"/>
    </source>
</evidence>
<reference evidence="2 3" key="1">
    <citation type="submission" date="2022-11" db="EMBL/GenBank/DDBJ databases">
        <title>Minimal conservation of predation-associated metabolite biosynthetic gene clusters underscores biosynthetic potential of Myxococcota including descriptions for ten novel species: Archangium lansinium sp. nov., Myxococcus landrumus sp. nov., Nannocystis bai.</title>
        <authorList>
            <person name="Ahearne A."/>
            <person name="Stevens C."/>
            <person name="Dowd S."/>
        </authorList>
    </citation>
    <scope>NUCLEOTIDE SEQUENCE [LARGE SCALE GENOMIC DNA]</scope>
    <source>
        <strain evidence="2 3">NCWAL01</strain>
    </source>
</reference>
<dbReference type="Proteomes" id="UP001221838">
    <property type="component" value="Unassembled WGS sequence"/>
</dbReference>
<gene>
    <name evidence="2" type="ORF">POL68_25090</name>
</gene>
<comment type="caution">
    <text evidence="2">The sequence shown here is derived from an EMBL/GenBank/DDBJ whole genome shotgun (WGS) entry which is preliminary data.</text>
</comment>